<name>A0A0F8YWK3_9ZZZZ</name>
<reference evidence="1" key="1">
    <citation type="journal article" date="2015" name="Nature">
        <title>Complex archaea that bridge the gap between prokaryotes and eukaryotes.</title>
        <authorList>
            <person name="Spang A."/>
            <person name="Saw J.H."/>
            <person name="Jorgensen S.L."/>
            <person name="Zaremba-Niedzwiedzka K."/>
            <person name="Martijn J."/>
            <person name="Lind A.E."/>
            <person name="van Eijk R."/>
            <person name="Schleper C."/>
            <person name="Guy L."/>
            <person name="Ettema T.J."/>
        </authorList>
    </citation>
    <scope>NUCLEOTIDE SEQUENCE</scope>
</reference>
<dbReference type="EMBL" id="LAZR01067055">
    <property type="protein sequence ID" value="KKK52361.1"/>
    <property type="molecule type" value="Genomic_DNA"/>
</dbReference>
<evidence type="ECO:0000313" key="1">
    <source>
        <dbReference type="EMBL" id="KKK52361.1"/>
    </source>
</evidence>
<proteinExistence type="predicted"/>
<gene>
    <name evidence="1" type="ORF">LCGC14_3105690</name>
</gene>
<dbReference type="AlphaFoldDB" id="A0A0F8YWK3"/>
<accession>A0A0F8YWK3</accession>
<protein>
    <submittedName>
        <fullName evidence="1">Uncharacterized protein</fullName>
    </submittedName>
</protein>
<organism evidence="1">
    <name type="scientific">marine sediment metagenome</name>
    <dbReference type="NCBI Taxonomy" id="412755"/>
    <lineage>
        <taxon>unclassified sequences</taxon>
        <taxon>metagenomes</taxon>
        <taxon>ecological metagenomes</taxon>
    </lineage>
</organism>
<comment type="caution">
    <text evidence="1">The sequence shown here is derived from an EMBL/GenBank/DDBJ whole genome shotgun (WGS) entry which is preliminary data.</text>
</comment>
<sequence>MNNASRQSVFTQVDYRQFRQHLADITTKTVKGKGYETSIYDAKGDIQAIVHAASIDSNGQCYSAEYYIRTQALPVAMEWQYAA</sequence>